<dbReference type="HAMAP" id="MF_00374">
    <property type="entry name" value="Ribosomal_uL29"/>
    <property type="match status" value="1"/>
</dbReference>
<dbReference type="GO" id="GO:0003735">
    <property type="term" value="F:structural constituent of ribosome"/>
    <property type="evidence" value="ECO:0007669"/>
    <property type="project" value="InterPro"/>
</dbReference>
<proteinExistence type="inferred from homology"/>
<dbReference type="AlphaFoldDB" id="A0A0G1DEG4"/>
<dbReference type="SUPFAM" id="SSF46561">
    <property type="entry name" value="Ribosomal protein L29 (L29p)"/>
    <property type="match status" value="1"/>
</dbReference>
<gene>
    <name evidence="5" type="primary">rpmC</name>
    <name evidence="6" type="ORF">UV73_C0012G0047</name>
</gene>
<comment type="caution">
    <text evidence="6">The sequence shown here is derived from an EMBL/GenBank/DDBJ whole genome shotgun (WGS) entry which is preliminary data.</text>
</comment>
<comment type="similarity">
    <text evidence="1 5">Belongs to the universal ribosomal protein uL29 family.</text>
</comment>
<dbReference type="GO" id="GO:1990904">
    <property type="term" value="C:ribonucleoprotein complex"/>
    <property type="evidence" value="ECO:0007669"/>
    <property type="project" value="UniProtKB-KW"/>
</dbReference>
<dbReference type="InterPro" id="IPR036049">
    <property type="entry name" value="Ribosomal_uL29_sf"/>
</dbReference>
<keyword evidence="2 5" id="KW-0689">Ribosomal protein</keyword>
<evidence type="ECO:0000256" key="2">
    <source>
        <dbReference type="ARBA" id="ARBA00022980"/>
    </source>
</evidence>
<dbReference type="EMBL" id="LCFP01000012">
    <property type="protein sequence ID" value="KKS96019.1"/>
    <property type="molecule type" value="Genomic_DNA"/>
</dbReference>
<dbReference type="Pfam" id="PF00831">
    <property type="entry name" value="Ribosomal_L29"/>
    <property type="match status" value="1"/>
</dbReference>
<dbReference type="GO" id="GO:0005840">
    <property type="term" value="C:ribosome"/>
    <property type="evidence" value="ECO:0007669"/>
    <property type="project" value="UniProtKB-KW"/>
</dbReference>
<dbReference type="STRING" id="1618443.UV73_C0012G0047"/>
<evidence type="ECO:0000256" key="4">
    <source>
        <dbReference type="ARBA" id="ARBA00035204"/>
    </source>
</evidence>
<accession>A0A0G1DEG4</accession>
<evidence type="ECO:0000313" key="7">
    <source>
        <dbReference type="Proteomes" id="UP000034894"/>
    </source>
</evidence>
<dbReference type="GO" id="GO:0006412">
    <property type="term" value="P:translation"/>
    <property type="evidence" value="ECO:0007669"/>
    <property type="project" value="UniProtKB-UniRule"/>
</dbReference>
<evidence type="ECO:0000256" key="1">
    <source>
        <dbReference type="ARBA" id="ARBA00009254"/>
    </source>
</evidence>
<name>A0A0G1DEG4_9BACT</name>
<dbReference type="Gene3D" id="1.10.287.310">
    <property type="match status" value="1"/>
</dbReference>
<evidence type="ECO:0000256" key="3">
    <source>
        <dbReference type="ARBA" id="ARBA00023274"/>
    </source>
</evidence>
<keyword evidence="3 5" id="KW-0687">Ribonucleoprotein</keyword>
<sequence>MKRTQIKELANKTLKTLGKEVADLQSQFKKKTVEASTGKIKNVSWKRDMKKDIARLKTVIRMKEMADK</sequence>
<evidence type="ECO:0000313" key="6">
    <source>
        <dbReference type="EMBL" id="KKS96019.1"/>
    </source>
</evidence>
<reference evidence="6 7" key="1">
    <citation type="journal article" date="2015" name="Nature">
        <title>rRNA introns, odd ribosomes, and small enigmatic genomes across a large radiation of phyla.</title>
        <authorList>
            <person name="Brown C.T."/>
            <person name="Hug L.A."/>
            <person name="Thomas B.C."/>
            <person name="Sharon I."/>
            <person name="Castelle C.J."/>
            <person name="Singh A."/>
            <person name="Wilkins M.J."/>
            <person name="Williams K.H."/>
            <person name="Banfield J.F."/>
        </authorList>
    </citation>
    <scope>NUCLEOTIDE SEQUENCE [LARGE SCALE GENOMIC DNA]</scope>
</reference>
<dbReference type="NCBIfam" id="TIGR00012">
    <property type="entry name" value="L29"/>
    <property type="match status" value="1"/>
</dbReference>
<dbReference type="Proteomes" id="UP000034894">
    <property type="component" value="Unassembled WGS sequence"/>
</dbReference>
<organism evidence="6 7">
    <name type="scientific">Candidatus Gottesmanbacteria bacterium GW2011_GWA2_43_14</name>
    <dbReference type="NCBI Taxonomy" id="1618443"/>
    <lineage>
        <taxon>Bacteria</taxon>
        <taxon>Candidatus Gottesmaniibacteriota</taxon>
    </lineage>
</organism>
<dbReference type="InterPro" id="IPR001854">
    <property type="entry name" value="Ribosomal_uL29"/>
</dbReference>
<evidence type="ECO:0000256" key="5">
    <source>
        <dbReference type="HAMAP-Rule" id="MF_00374"/>
    </source>
</evidence>
<protein>
    <recommendedName>
        <fullName evidence="4 5">Large ribosomal subunit protein uL29</fullName>
    </recommendedName>
</protein>